<comment type="caution">
    <text evidence="2">The sequence shown here is derived from an EMBL/GenBank/DDBJ whole genome shotgun (WGS) entry which is preliminary data.</text>
</comment>
<accession>A0AAW0GB85</accession>
<evidence type="ECO:0000313" key="3">
    <source>
        <dbReference type="Proteomes" id="UP001385951"/>
    </source>
</evidence>
<gene>
    <name evidence="2" type="ORF">QCA50_008788</name>
</gene>
<name>A0AAW0GB85_9APHY</name>
<proteinExistence type="predicted"/>
<dbReference type="AlphaFoldDB" id="A0AAW0GB85"/>
<dbReference type="EMBL" id="JASBNA010000011">
    <property type="protein sequence ID" value="KAK7688415.1"/>
    <property type="molecule type" value="Genomic_DNA"/>
</dbReference>
<organism evidence="2 3">
    <name type="scientific">Cerrena zonata</name>
    <dbReference type="NCBI Taxonomy" id="2478898"/>
    <lineage>
        <taxon>Eukaryota</taxon>
        <taxon>Fungi</taxon>
        <taxon>Dikarya</taxon>
        <taxon>Basidiomycota</taxon>
        <taxon>Agaricomycotina</taxon>
        <taxon>Agaricomycetes</taxon>
        <taxon>Polyporales</taxon>
        <taxon>Cerrenaceae</taxon>
        <taxon>Cerrena</taxon>
    </lineage>
</organism>
<feature type="compositionally biased region" description="Polar residues" evidence="1">
    <location>
        <begin position="30"/>
        <end position="42"/>
    </location>
</feature>
<reference evidence="2 3" key="1">
    <citation type="submission" date="2022-09" db="EMBL/GenBank/DDBJ databases">
        <authorList>
            <person name="Palmer J.M."/>
        </authorList>
    </citation>
    <scope>NUCLEOTIDE SEQUENCE [LARGE SCALE GENOMIC DNA]</scope>
    <source>
        <strain evidence="2 3">DSM 7382</strain>
    </source>
</reference>
<evidence type="ECO:0000256" key="1">
    <source>
        <dbReference type="SAM" id="MobiDB-lite"/>
    </source>
</evidence>
<keyword evidence="3" id="KW-1185">Reference proteome</keyword>
<protein>
    <submittedName>
        <fullName evidence="2">Uncharacterized protein</fullName>
    </submittedName>
</protein>
<dbReference type="Proteomes" id="UP001385951">
    <property type="component" value="Unassembled WGS sequence"/>
</dbReference>
<evidence type="ECO:0000313" key="2">
    <source>
        <dbReference type="EMBL" id="KAK7688415.1"/>
    </source>
</evidence>
<sequence>MPLGSFPRPPSRELKLEGLKGYTTLRTRRPSNPTNMSETQAVKQPPDRRNYHPGWTYGWLLNRPQLRELSQTEPFISKHALDDPRHRNTGIVLSFIEHIQATARKRAGIRVTIQLAANLSYVIGFEYEPAEDKVQAVRDTLEGMDVTILENPCWITIYGHPT</sequence>
<feature type="region of interest" description="Disordered" evidence="1">
    <location>
        <begin position="1"/>
        <end position="49"/>
    </location>
</feature>